<feature type="compositionally biased region" description="Basic and acidic residues" evidence="1">
    <location>
        <begin position="217"/>
        <end position="235"/>
    </location>
</feature>
<name>A0A9X6NEM4_HYPEX</name>
<evidence type="ECO:0000313" key="3">
    <source>
        <dbReference type="Proteomes" id="UP000192578"/>
    </source>
</evidence>
<comment type="caution">
    <text evidence="2">The sequence shown here is derived from an EMBL/GenBank/DDBJ whole genome shotgun (WGS) entry which is preliminary data.</text>
</comment>
<organism evidence="2 3">
    <name type="scientific">Hypsibius exemplaris</name>
    <name type="common">Freshwater tardigrade</name>
    <dbReference type="NCBI Taxonomy" id="2072580"/>
    <lineage>
        <taxon>Eukaryota</taxon>
        <taxon>Metazoa</taxon>
        <taxon>Ecdysozoa</taxon>
        <taxon>Tardigrada</taxon>
        <taxon>Eutardigrada</taxon>
        <taxon>Parachela</taxon>
        <taxon>Hypsibioidea</taxon>
        <taxon>Hypsibiidae</taxon>
        <taxon>Hypsibius</taxon>
    </lineage>
</organism>
<dbReference type="Proteomes" id="UP000192578">
    <property type="component" value="Unassembled WGS sequence"/>
</dbReference>
<dbReference type="AlphaFoldDB" id="A0A9X6NEM4"/>
<feature type="compositionally biased region" description="Basic and acidic residues" evidence="1">
    <location>
        <begin position="149"/>
        <end position="164"/>
    </location>
</feature>
<evidence type="ECO:0000313" key="2">
    <source>
        <dbReference type="EMBL" id="OWA51884.1"/>
    </source>
</evidence>
<gene>
    <name evidence="2" type="ORF">BV898_16345</name>
</gene>
<keyword evidence="3" id="KW-1185">Reference proteome</keyword>
<dbReference type="EMBL" id="MTYJ01000242">
    <property type="protein sequence ID" value="OWA51884.1"/>
    <property type="molecule type" value="Genomic_DNA"/>
</dbReference>
<feature type="region of interest" description="Disordered" evidence="1">
    <location>
        <begin position="204"/>
        <end position="258"/>
    </location>
</feature>
<evidence type="ECO:0000256" key="1">
    <source>
        <dbReference type="SAM" id="MobiDB-lite"/>
    </source>
</evidence>
<protein>
    <submittedName>
        <fullName evidence="2">Uncharacterized protein</fullName>
    </submittedName>
</protein>
<accession>A0A9X6NEM4</accession>
<proteinExistence type="predicted"/>
<feature type="compositionally biased region" description="Polar residues" evidence="1">
    <location>
        <begin position="206"/>
        <end position="216"/>
    </location>
</feature>
<sequence>MWTRLEGRNDVYWQTDASDQKKPCDYESITKNDGYLEARRQASESKRRRFNQCKTTRGREAVHATTKEPDNYYFRFPLAKNRTGSVIFESHNATIEEDTTAADAVIEPKRSYFNLARGGQISQEHTRGIAQPMTERAPTEADLLQNEQEENRIMLKQEETRRRDDEEEGGFDCRRAASTSVPQEQTLPCERKYFSRKRTIFEQPKILQSRNHANQLRTDERTRQENRTEETEKHTTRTSTQTNPMGAPRSKDERPKSPFHWTSKKFWTRYAPQRMWELKLTSRRELNINSSGHGVFVRYFDTRDLRQDGKWAIYPSQRGSSSNISRSRVVSFGLSEGLHKLGQRQNRTYSTSDG</sequence>
<reference evidence="3" key="1">
    <citation type="submission" date="2017-01" db="EMBL/GenBank/DDBJ databases">
        <title>Comparative genomics of anhydrobiosis in the tardigrade Hypsibius dujardini.</title>
        <authorList>
            <person name="Yoshida Y."/>
            <person name="Koutsovoulos G."/>
            <person name="Laetsch D."/>
            <person name="Stevens L."/>
            <person name="Kumar S."/>
            <person name="Horikawa D."/>
            <person name="Ishino K."/>
            <person name="Komine S."/>
            <person name="Tomita M."/>
            <person name="Blaxter M."/>
            <person name="Arakawa K."/>
        </authorList>
    </citation>
    <scope>NUCLEOTIDE SEQUENCE [LARGE SCALE GENOMIC DNA]</scope>
    <source>
        <strain evidence="3">Z151</strain>
    </source>
</reference>
<feature type="region of interest" description="Disordered" evidence="1">
    <location>
        <begin position="146"/>
        <end position="184"/>
    </location>
</feature>